<name>A0A4D7CS20_9ENTE</name>
<dbReference type="OrthoDB" id="370421at2"/>
<dbReference type="GO" id="GO:0097367">
    <property type="term" value="F:carbohydrate derivative binding"/>
    <property type="evidence" value="ECO:0007669"/>
    <property type="project" value="InterPro"/>
</dbReference>
<dbReference type="InterPro" id="IPR046348">
    <property type="entry name" value="SIS_dom_sf"/>
</dbReference>
<reference evidence="4 5" key="1">
    <citation type="submission" date="2019-04" db="EMBL/GenBank/DDBJ databases">
        <title>Vagococcus sp. nov., isolated from faeces of yaks (Bos grunniens).</title>
        <authorList>
            <person name="Ge Y."/>
        </authorList>
    </citation>
    <scope>NUCLEOTIDE SEQUENCE [LARGE SCALE GENOMIC DNA]</scope>
    <source>
        <strain evidence="4 5">MN-17</strain>
    </source>
</reference>
<dbReference type="Pfam" id="PF01418">
    <property type="entry name" value="HTH_6"/>
    <property type="match status" value="1"/>
</dbReference>
<dbReference type="InterPro" id="IPR036388">
    <property type="entry name" value="WH-like_DNA-bd_sf"/>
</dbReference>
<dbReference type="KEGG" id="vao:FA707_02070"/>
<keyword evidence="3" id="KW-0804">Transcription</keyword>
<protein>
    <submittedName>
        <fullName evidence="4">MurR/RpiR family transcriptional regulator</fullName>
    </submittedName>
</protein>
<dbReference type="GO" id="GO:0003677">
    <property type="term" value="F:DNA binding"/>
    <property type="evidence" value="ECO:0007669"/>
    <property type="project" value="UniProtKB-KW"/>
</dbReference>
<dbReference type="SUPFAM" id="SSF53697">
    <property type="entry name" value="SIS domain"/>
    <property type="match status" value="1"/>
</dbReference>
<dbReference type="Pfam" id="PF01380">
    <property type="entry name" value="SIS"/>
    <property type="match status" value="1"/>
</dbReference>
<dbReference type="PROSITE" id="PS51071">
    <property type="entry name" value="HTH_RPIR"/>
    <property type="match status" value="1"/>
</dbReference>
<dbReference type="SUPFAM" id="SSF46689">
    <property type="entry name" value="Homeodomain-like"/>
    <property type="match status" value="1"/>
</dbReference>
<dbReference type="RefSeq" id="WP_136952666.1">
    <property type="nucleotide sequence ID" value="NZ_CP039712.1"/>
</dbReference>
<sequence>MSLDGKHIHNRVLSVQSTLSKAERKIADYILNEPQAAITMTASQLAKASDTSPASVIRFCRSIGISSFTELKVKLSAELDAPSVSSYSDITPNESPDTIKNKLLNNAIHTLTETVQLMDESVNATVDALYQTDMLFVYGIGASGIVAENIAQKFNRVGKTAMAFQDHHLLLTTMSSLGKNGLLMVVSNSGETSEILHIVKIAKQIGCQTVGVTQFGKSPLNQLVDWSLHTYNANEGNFRSAATSSLLNQFMVIDILFYNYVTKYYQEFEEKIVNSREMIQLFEDLIK</sequence>
<dbReference type="PANTHER" id="PTHR30514">
    <property type="entry name" value="GLUCOKINASE"/>
    <property type="match status" value="1"/>
</dbReference>
<organism evidence="4 5">
    <name type="scientific">Vagococcus zengguangii</name>
    <dbReference type="NCBI Taxonomy" id="2571750"/>
    <lineage>
        <taxon>Bacteria</taxon>
        <taxon>Bacillati</taxon>
        <taxon>Bacillota</taxon>
        <taxon>Bacilli</taxon>
        <taxon>Lactobacillales</taxon>
        <taxon>Enterococcaceae</taxon>
        <taxon>Vagococcus</taxon>
    </lineage>
</organism>
<dbReference type="InterPro" id="IPR047640">
    <property type="entry name" value="RpiR-like"/>
</dbReference>
<keyword evidence="5" id="KW-1185">Reference proteome</keyword>
<dbReference type="InterPro" id="IPR001347">
    <property type="entry name" value="SIS_dom"/>
</dbReference>
<dbReference type="Gene3D" id="1.10.10.10">
    <property type="entry name" value="Winged helix-like DNA-binding domain superfamily/Winged helix DNA-binding domain"/>
    <property type="match status" value="1"/>
</dbReference>
<dbReference type="Gene3D" id="3.40.50.10490">
    <property type="entry name" value="Glucose-6-phosphate isomerase like protein, domain 1"/>
    <property type="match status" value="1"/>
</dbReference>
<keyword evidence="2" id="KW-0238">DNA-binding</keyword>
<dbReference type="GO" id="GO:0003700">
    <property type="term" value="F:DNA-binding transcription factor activity"/>
    <property type="evidence" value="ECO:0007669"/>
    <property type="project" value="InterPro"/>
</dbReference>
<evidence type="ECO:0000313" key="5">
    <source>
        <dbReference type="Proteomes" id="UP000298615"/>
    </source>
</evidence>
<proteinExistence type="predicted"/>
<dbReference type="PANTHER" id="PTHR30514:SF10">
    <property type="entry name" value="MURR_RPIR FAMILY TRANSCRIPTIONAL REGULATOR"/>
    <property type="match status" value="1"/>
</dbReference>
<gene>
    <name evidence="4" type="ORF">FA707_02070</name>
</gene>
<keyword evidence="1" id="KW-0805">Transcription regulation</keyword>
<dbReference type="InterPro" id="IPR000281">
    <property type="entry name" value="HTH_RpiR"/>
</dbReference>
<dbReference type="InterPro" id="IPR009057">
    <property type="entry name" value="Homeodomain-like_sf"/>
</dbReference>
<dbReference type="GO" id="GO:1901135">
    <property type="term" value="P:carbohydrate derivative metabolic process"/>
    <property type="evidence" value="ECO:0007669"/>
    <property type="project" value="InterPro"/>
</dbReference>
<evidence type="ECO:0000256" key="1">
    <source>
        <dbReference type="ARBA" id="ARBA00023015"/>
    </source>
</evidence>
<dbReference type="Proteomes" id="UP000298615">
    <property type="component" value="Chromosome"/>
</dbReference>
<dbReference type="EMBL" id="CP039712">
    <property type="protein sequence ID" value="QCI85823.1"/>
    <property type="molecule type" value="Genomic_DNA"/>
</dbReference>
<dbReference type="CDD" id="cd05013">
    <property type="entry name" value="SIS_RpiR"/>
    <property type="match status" value="1"/>
</dbReference>
<dbReference type="PROSITE" id="PS51464">
    <property type="entry name" value="SIS"/>
    <property type="match status" value="1"/>
</dbReference>
<evidence type="ECO:0000256" key="3">
    <source>
        <dbReference type="ARBA" id="ARBA00023163"/>
    </source>
</evidence>
<evidence type="ECO:0000256" key="2">
    <source>
        <dbReference type="ARBA" id="ARBA00023125"/>
    </source>
</evidence>
<dbReference type="AlphaFoldDB" id="A0A4D7CS20"/>
<evidence type="ECO:0000313" key="4">
    <source>
        <dbReference type="EMBL" id="QCI85823.1"/>
    </source>
</evidence>
<dbReference type="InterPro" id="IPR035472">
    <property type="entry name" value="RpiR-like_SIS"/>
</dbReference>
<accession>A0A4D7CS20</accession>